<protein>
    <submittedName>
        <fullName evidence="2">Uncharacterized protein</fullName>
    </submittedName>
</protein>
<keyword evidence="3" id="KW-1185">Reference proteome</keyword>
<evidence type="ECO:0000313" key="2">
    <source>
        <dbReference type="EMBL" id="GMH04852.1"/>
    </source>
</evidence>
<proteinExistence type="predicted"/>
<name>A0AAD3S5H5_NEPGR</name>
<organism evidence="2 3">
    <name type="scientific">Nepenthes gracilis</name>
    <name type="common">Slender pitcher plant</name>
    <dbReference type="NCBI Taxonomy" id="150966"/>
    <lineage>
        <taxon>Eukaryota</taxon>
        <taxon>Viridiplantae</taxon>
        <taxon>Streptophyta</taxon>
        <taxon>Embryophyta</taxon>
        <taxon>Tracheophyta</taxon>
        <taxon>Spermatophyta</taxon>
        <taxon>Magnoliopsida</taxon>
        <taxon>eudicotyledons</taxon>
        <taxon>Gunneridae</taxon>
        <taxon>Pentapetalae</taxon>
        <taxon>Caryophyllales</taxon>
        <taxon>Nepenthaceae</taxon>
        <taxon>Nepenthes</taxon>
    </lineage>
</organism>
<dbReference type="AlphaFoldDB" id="A0AAD3S5H5"/>
<reference evidence="2" key="1">
    <citation type="submission" date="2023-05" db="EMBL/GenBank/DDBJ databases">
        <title>Nepenthes gracilis genome sequencing.</title>
        <authorList>
            <person name="Fukushima K."/>
        </authorList>
    </citation>
    <scope>NUCLEOTIDE SEQUENCE</scope>
    <source>
        <strain evidence="2">SING2019-196</strain>
    </source>
</reference>
<dbReference type="Proteomes" id="UP001279734">
    <property type="component" value="Unassembled WGS sequence"/>
</dbReference>
<feature type="compositionally biased region" description="Low complexity" evidence="1">
    <location>
        <begin position="77"/>
        <end position="86"/>
    </location>
</feature>
<dbReference type="EMBL" id="BSYO01000005">
    <property type="protein sequence ID" value="GMH04852.1"/>
    <property type="molecule type" value="Genomic_DNA"/>
</dbReference>
<feature type="region of interest" description="Disordered" evidence="1">
    <location>
        <begin position="1"/>
        <end position="117"/>
    </location>
</feature>
<evidence type="ECO:0000256" key="1">
    <source>
        <dbReference type="SAM" id="MobiDB-lite"/>
    </source>
</evidence>
<feature type="compositionally biased region" description="Low complexity" evidence="1">
    <location>
        <begin position="102"/>
        <end position="117"/>
    </location>
</feature>
<feature type="compositionally biased region" description="Polar residues" evidence="1">
    <location>
        <begin position="11"/>
        <end position="68"/>
    </location>
</feature>
<gene>
    <name evidence="2" type="ORF">Nepgr_006692</name>
</gene>
<comment type="caution">
    <text evidence="2">The sequence shown here is derived from an EMBL/GenBank/DDBJ whole genome shotgun (WGS) entry which is preliminary data.</text>
</comment>
<evidence type="ECO:0000313" key="3">
    <source>
        <dbReference type="Proteomes" id="UP001279734"/>
    </source>
</evidence>
<sequence>MPGALNKGHHSQTTQGALPASSQAGYQGLQGWQSAKQKQQRDPTNPASSNKNSTMTGGSKPINPQNSKLAAKPATESHSSQQHLHLTSIIAAKQNTTIRQRSSSSKSESTNNSMEHQ</sequence>
<accession>A0AAD3S5H5</accession>